<dbReference type="RefSeq" id="WP_150433608.1">
    <property type="nucleotide sequence ID" value="NZ_VYKJ01000001.1"/>
</dbReference>
<dbReference type="AlphaFoldDB" id="A0A5J5G616"/>
<dbReference type="Pfam" id="PF22178">
    <property type="entry name" value="Gp5_trimer_C"/>
    <property type="match status" value="1"/>
</dbReference>
<dbReference type="OrthoDB" id="6710627at2"/>
<evidence type="ECO:0000259" key="1">
    <source>
        <dbReference type="Pfam" id="PF22178"/>
    </source>
</evidence>
<dbReference type="EMBL" id="VYKJ01000001">
    <property type="protein sequence ID" value="KAA9002637.1"/>
    <property type="molecule type" value="Genomic_DNA"/>
</dbReference>
<evidence type="ECO:0000313" key="4">
    <source>
        <dbReference type="Proteomes" id="UP000335415"/>
    </source>
</evidence>
<keyword evidence="4" id="KW-1185">Reference proteome</keyword>
<dbReference type="EMBL" id="VYKJ01000001">
    <property type="protein sequence ID" value="KAA9003075.1"/>
    <property type="molecule type" value="Genomic_DNA"/>
</dbReference>
<organism evidence="2 4">
    <name type="scientific">Affinibrenneria salicis</name>
    <dbReference type="NCBI Taxonomy" id="2590031"/>
    <lineage>
        <taxon>Bacteria</taxon>
        <taxon>Pseudomonadati</taxon>
        <taxon>Pseudomonadota</taxon>
        <taxon>Gammaproteobacteria</taxon>
        <taxon>Enterobacterales</taxon>
        <taxon>Pectobacteriaceae</taxon>
        <taxon>Affinibrenneria</taxon>
    </lineage>
</organism>
<feature type="domain" description="Gp5/Type VI secretion system Vgr C-terminal trimerisation" evidence="1">
    <location>
        <begin position="28"/>
        <end position="120"/>
    </location>
</feature>
<dbReference type="SUPFAM" id="SSF69349">
    <property type="entry name" value="Phage fibre proteins"/>
    <property type="match status" value="1"/>
</dbReference>
<accession>A0A5J5G616</accession>
<evidence type="ECO:0000313" key="2">
    <source>
        <dbReference type="EMBL" id="KAA9002637.1"/>
    </source>
</evidence>
<comment type="caution">
    <text evidence="2">The sequence shown here is derived from an EMBL/GenBank/DDBJ whole genome shotgun (WGS) entry which is preliminary data.</text>
</comment>
<proteinExistence type="predicted"/>
<evidence type="ECO:0000313" key="3">
    <source>
        <dbReference type="EMBL" id="KAA9003075.1"/>
    </source>
</evidence>
<sequence length="181" mass="20371">MPIYLLKDRRTYATNMGIMLCSQYCTKDNASYLFFEGHLGSESFDMHSEKDMNVSVENDKRVTIDGNCFTVINKGQQDTMVGNATFHYKAKRDTTVDDVESNTFNNSQTTKLKNGRKLEIINDGDESKITGDQTLKLQGSQIEHIAEKKKITIGEGFSLEIMAGGKKQKSKVMLLLILIVQ</sequence>
<dbReference type="InterPro" id="IPR054030">
    <property type="entry name" value="Gp5_Vgr_C"/>
</dbReference>
<gene>
    <name evidence="2" type="ORF">FJU30_01165</name>
    <name evidence="3" type="ORF">FJU30_03600</name>
</gene>
<protein>
    <recommendedName>
        <fullName evidence="1">Gp5/Type VI secretion system Vgr C-terminal trimerisation domain-containing protein</fullName>
    </recommendedName>
</protein>
<dbReference type="Proteomes" id="UP000335415">
    <property type="component" value="Unassembled WGS sequence"/>
</dbReference>
<reference evidence="2 4" key="1">
    <citation type="submission" date="2019-09" db="EMBL/GenBank/DDBJ databases">
        <authorList>
            <person name="Li Y."/>
        </authorList>
    </citation>
    <scope>NUCLEOTIDE SEQUENCE [LARGE SCALE GENOMIC DNA]</scope>
    <source>
        <strain evidence="2 4">L3-3HA</strain>
    </source>
</reference>
<name>A0A5J5G616_9GAMM</name>